<evidence type="ECO:0000256" key="2">
    <source>
        <dbReference type="SAM" id="Phobius"/>
    </source>
</evidence>
<protein>
    <submittedName>
        <fullName evidence="3">Uncharacterized protein</fullName>
    </submittedName>
</protein>
<evidence type="ECO:0000313" key="4">
    <source>
        <dbReference type="Proteomes" id="UP001303899"/>
    </source>
</evidence>
<keyword evidence="2" id="KW-0472">Membrane</keyword>
<dbReference type="Proteomes" id="UP001303899">
    <property type="component" value="Unassembled WGS sequence"/>
</dbReference>
<reference evidence="3 4" key="1">
    <citation type="submission" date="2023-12" db="EMBL/GenBank/DDBJ databases">
        <title>Novel species of the genus Arcicella isolated from rivers.</title>
        <authorList>
            <person name="Lu H."/>
        </authorList>
    </citation>
    <scope>NUCLEOTIDE SEQUENCE [LARGE SCALE GENOMIC DNA]</scope>
    <source>
        <strain evidence="3 4">DC2W</strain>
    </source>
</reference>
<keyword evidence="2" id="KW-1133">Transmembrane helix</keyword>
<sequence>MNTGDKIYSTGNDVNIREKPSLNAKVLFKKNFGDEIGIATGKKVIAERYPNDGTPIEWIEIESDPFFYPPVRYVASLYASTGEPEETQTANIQTDETTDPLETKSDDSSKIIIMSGLLVSVVSLVILAFRKS</sequence>
<dbReference type="EMBL" id="JAYGIL010000021">
    <property type="protein sequence ID" value="MEA5404503.1"/>
    <property type="molecule type" value="Genomic_DNA"/>
</dbReference>
<comment type="caution">
    <text evidence="3">The sequence shown here is derived from an EMBL/GenBank/DDBJ whole genome shotgun (WGS) entry which is preliminary data.</text>
</comment>
<evidence type="ECO:0000256" key="1">
    <source>
        <dbReference type="SAM" id="MobiDB-lite"/>
    </source>
</evidence>
<keyword evidence="2" id="KW-0812">Transmembrane</keyword>
<accession>A0ABU5S7Q3</accession>
<keyword evidence="4" id="KW-1185">Reference proteome</keyword>
<gene>
    <name evidence="3" type="ORF">VB776_16340</name>
</gene>
<dbReference type="RefSeq" id="WP_323697899.1">
    <property type="nucleotide sequence ID" value="NZ_JAYGIL010000021.1"/>
</dbReference>
<feature type="region of interest" description="Disordered" evidence="1">
    <location>
        <begin position="82"/>
        <end position="105"/>
    </location>
</feature>
<name>A0ABU5S7Q3_9BACT</name>
<proteinExistence type="predicted"/>
<organism evidence="3 4">
    <name type="scientific">Arcicella gelida</name>
    <dbReference type="NCBI Taxonomy" id="2984195"/>
    <lineage>
        <taxon>Bacteria</taxon>
        <taxon>Pseudomonadati</taxon>
        <taxon>Bacteroidota</taxon>
        <taxon>Cytophagia</taxon>
        <taxon>Cytophagales</taxon>
        <taxon>Flectobacillaceae</taxon>
        <taxon>Arcicella</taxon>
    </lineage>
</organism>
<evidence type="ECO:0000313" key="3">
    <source>
        <dbReference type="EMBL" id="MEA5404503.1"/>
    </source>
</evidence>
<feature type="transmembrane region" description="Helical" evidence="2">
    <location>
        <begin position="111"/>
        <end position="129"/>
    </location>
</feature>